<organism evidence="3 4">
    <name type="scientific">Aporhodopirellula rubra</name>
    <dbReference type="NCBI Taxonomy" id="980271"/>
    <lineage>
        <taxon>Bacteria</taxon>
        <taxon>Pseudomonadati</taxon>
        <taxon>Planctomycetota</taxon>
        <taxon>Planctomycetia</taxon>
        <taxon>Pirellulales</taxon>
        <taxon>Pirellulaceae</taxon>
        <taxon>Aporhodopirellula</taxon>
    </lineage>
</organism>
<dbReference type="RefSeq" id="WP_184309916.1">
    <property type="nucleotide sequence ID" value="NZ_JACHXU010000041.1"/>
</dbReference>
<dbReference type="AlphaFoldDB" id="A0A7W5H9L4"/>
<gene>
    <name evidence="3" type="ORF">FHS27_006381</name>
</gene>
<dbReference type="EMBL" id="JACHXU010000041">
    <property type="protein sequence ID" value="MBB3210534.1"/>
    <property type="molecule type" value="Genomic_DNA"/>
</dbReference>
<sequence length="98" mass="11023">MSIPVVNIDTNGITDWDSFHDTFARVLDFPSYYGRNMDAWIDCVSDRDAPFVLQLDSAKSFRSRCPDIYAAVVECSAFSNWRDVESGGEPVVFLAFAD</sequence>
<protein>
    <submittedName>
        <fullName evidence="3">RNAse (Barnase) inhibitor barstar</fullName>
    </submittedName>
</protein>
<evidence type="ECO:0000259" key="2">
    <source>
        <dbReference type="Pfam" id="PF01337"/>
    </source>
</evidence>
<dbReference type="InterPro" id="IPR000468">
    <property type="entry name" value="Barstar"/>
</dbReference>
<evidence type="ECO:0000313" key="3">
    <source>
        <dbReference type="EMBL" id="MBB3210534.1"/>
    </source>
</evidence>
<comment type="caution">
    <text evidence="3">The sequence shown here is derived from an EMBL/GenBank/DDBJ whole genome shotgun (WGS) entry which is preliminary data.</text>
</comment>
<dbReference type="InterPro" id="IPR035905">
    <property type="entry name" value="Barstar-like_sf"/>
</dbReference>
<dbReference type="Gene3D" id="3.30.370.10">
    <property type="entry name" value="Barstar-like"/>
    <property type="match status" value="1"/>
</dbReference>
<feature type="domain" description="Barstar (barnase inhibitor)" evidence="2">
    <location>
        <begin position="4"/>
        <end position="77"/>
    </location>
</feature>
<keyword evidence="4" id="KW-1185">Reference proteome</keyword>
<dbReference type="Proteomes" id="UP000536179">
    <property type="component" value="Unassembled WGS sequence"/>
</dbReference>
<dbReference type="SUPFAM" id="SSF52038">
    <property type="entry name" value="Barstar-related"/>
    <property type="match status" value="1"/>
</dbReference>
<comment type="similarity">
    <text evidence="1">Belongs to the barstar family.</text>
</comment>
<proteinExistence type="inferred from homology"/>
<accession>A0A7W5H9L4</accession>
<evidence type="ECO:0000256" key="1">
    <source>
        <dbReference type="ARBA" id="ARBA00006845"/>
    </source>
</evidence>
<dbReference type="Pfam" id="PF01337">
    <property type="entry name" value="Barstar"/>
    <property type="match status" value="1"/>
</dbReference>
<name>A0A7W5H9L4_9BACT</name>
<reference evidence="3 4" key="1">
    <citation type="submission" date="2020-08" db="EMBL/GenBank/DDBJ databases">
        <title>Genomic Encyclopedia of Type Strains, Phase III (KMG-III): the genomes of soil and plant-associated and newly described type strains.</title>
        <authorList>
            <person name="Whitman W."/>
        </authorList>
    </citation>
    <scope>NUCLEOTIDE SEQUENCE [LARGE SCALE GENOMIC DNA]</scope>
    <source>
        <strain evidence="3 4">CECT 8075</strain>
    </source>
</reference>
<evidence type="ECO:0000313" key="4">
    <source>
        <dbReference type="Proteomes" id="UP000536179"/>
    </source>
</evidence>